<dbReference type="EMBL" id="VSSQ01091177">
    <property type="protein sequence ID" value="MPN36816.1"/>
    <property type="molecule type" value="Genomic_DNA"/>
</dbReference>
<proteinExistence type="predicted"/>
<gene>
    <name evidence="1" type="ORF">SDC9_184327</name>
</gene>
<dbReference type="AlphaFoldDB" id="A0A645HE59"/>
<dbReference type="Gene3D" id="3.40.190.150">
    <property type="entry name" value="Bordetella uptake gene, domain 1"/>
    <property type="match status" value="1"/>
</dbReference>
<name>A0A645HE59_9ZZZZ</name>
<reference evidence="1" key="1">
    <citation type="submission" date="2019-08" db="EMBL/GenBank/DDBJ databases">
        <authorList>
            <person name="Kucharzyk K."/>
            <person name="Murdoch R.W."/>
            <person name="Higgins S."/>
            <person name="Loffler F."/>
        </authorList>
    </citation>
    <scope>NUCLEOTIDE SEQUENCE</scope>
</reference>
<sequence length="50" mass="5856">MNSPEMVERLRLQYSEPLGVMDVARTRKFVEAEVNKWMRVVQETGVKSDD</sequence>
<evidence type="ECO:0000313" key="1">
    <source>
        <dbReference type="EMBL" id="MPN36816.1"/>
    </source>
</evidence>
<accession>A0A645HE59</accession>
<protein>
    <submittedName>
        <fullName evidence="1">Uncharacterized protein</fullName>
    </submittedName>
</protein>
<organism evidence="1">
    <name type="scientific">bioreactor metagenome</name>
    <dbReference type="NCBI Taxonomy" id="1076179"/>
    <lineage>
        <taxon>unclassified sequences</taxon>
        <taxon>metagenomes</taxon>
        <taxon>ecological metagenomes</taxon>
    </lineage>
</organism>
<dbReference type="InterPro" id="IPR042100">
    <property type="entry name" value="Bug_dom1"/>
</dbReference>
<comment type="caution">
    <text evidence="1">The sequence shown here is derived from an EMBL/GenBank/DDBJ whole genome shotgun (WGS) entry which is preliminary data.</text>
</comment>